<sequence>MPTPTRAVPYFLAPSVAGAVAAAAFFSSFDSALTVLRASAAVRPSMLPNFLVRSRMSAR</sequence>
<organism evidence="1">
    <name type="scientific">uncultured marine virus</name>
    <dbReference type="NCBI Taxonomy" id="186617"/>
    <lineage>
        <taxon>Viruses</taxon>
        <taxon>environmental samples</taxon>
    </lineage>
</organism>
<proteinExistence type="predicted"/>
<name>A0A0F7L3I7_9VIRU</name>
<evidence type="ECO:0000313" key="1">
    <source>
        <dbReference type="EMBL" id="AKH47129.1"/>
    </source>
</evidence>
<protein>
    <submittedName>
        <fullName evidence="1">Uncharacterized protein</fullName>
    </submittedName>
</protein>
<reference evidence="1" key="2">
    <citation type="submission" date="2015-03" db="EMBL/GenBank/DDBJ databases">
        <authorList>
            <person name="Chow C.-E.T."/>
            <person name="Winget D.M."/>
            <person name="White R.A.III."/>
            <person name="Hallam S.J."/>
            <person name="Suttle C.A."/>
        </authorList>
    </citation>
    <scope>NUCLEOTIDE SEQUENCE</scope>
    <source>
        <strain evidence="1">Anoxic2_5</strain>
    </source>
</reference>
<dbReference type="EMBL" id="KR029589">
    <property type="protein sequence ID" value="AKH47129.1"/>
    <property type="molecule type" value="Genomic_DNA"/>
</dbReference>
<reference evidence="1" key="1">
    <citation type="journal article" date="2015" name="Front. Microbiol.">
        <title>Combining genomic sequencing methods to explore viral diversity and reveal potential virus-host interactions.</title>
        <authorList>
            <person name="Chow C.E."/>
            <person name="Winget D.M."/>
            <person name="White R.A.III."/>
            <person name="Hallam S.J."/>
            <person name="Suttle C.A."/>
        </authorList>
    </citation>
    <scope>NUCLEOTIDE SEQUENCE</scope>
    <source>
        <strain evidence="1">Anoxic2_5</strain>
    </source>
</reference>
<accession>A0A0F7L3I7</accession>